<reference evidence="9 10" key="1">
    <citation type="submission" date="2018-08" db="EMBL/GenBank/DDBJ databases">
        <title>Bacillus chawlae sp. nov., Bacillus glennii sp. nov., and Bacillus saganii sp. nov. Isolated from the Vehicle Assembly Building at Kennedy Space Center where the Viking Spacecraft were Assembled.</title>
        <authorList>
            <person name="Seuylemezian A."/>
            <person name="Vaishampayan P."/>
        </authorList>
    </citation>
    <scope>NUCLEOTIDE SEQUENCE [LARGE SCALE GENOMIC DNA]</scope>
    <source>
        <strain evidence="9 10">V44-8</strain>
    </source>
</reference>
<feature type="transmembrane region" description="Helical" evidence="7">
    <location>
        <begin position="141"/>
        <end position="160"/>
    </location>
</feature>
<evidence type="ECO:0000256" key="3">
    <source>
        <dbReference type="ARBA" id="ARBA00022475"/>
    </source>
</evidence>
<evidence type="ECO:0000313" key="10">
    <source>
        <dbReference type="Proteomes" id="UP000262939"/>
    </source>
</evidence>
<keyword evidence="6 7" id="KW-0472">Membrane</keyword>
<dbReference type="Gene3D" id="1.10.3720.10">
    <property type="entry name" value="MetI-like"/>
    <property type="match status" value="1"/>
</dbReference>
<dbReference type="RefSeq" id="WP_117323456.1">
    <property type="nucleotide sequence ID" value="NZ_QVTD01000011.1"/>
</dbReference>
<gene>
    <name evidence="9" type="ORF">D0466_15515</name>
</gene>
<dbReference type="PANTHER" id="PTHR30043">
    <property type="entry name" value="PHOSPHONATES TRANSPORT SYSTEM PERMEASE PROTEIN"/>
    <property type="match status" value="1"/>
</dbReference>
<keyword evidence="5 7" id="KW-1133">Transmembrane helix</keyword>
<dbReference type="PANTHER" id="PTHR30043:SF1">
    <property type="entry name" value="ABC TRANSPORT SYSTEM PERMEASE PROTEIN P69"/>
    <property type="match status" value="1"/>
</dbReference>
<organism evidence="9 10">
    <name type="scientific">Peribacillus glennii</name>
    <dbReference type="NCBI Taxonomy" id="2303991"/>
    <lineage>
        <taxon>Bacteria</taxon>
        <taxon>Bacillati</taxon>
        <taxon>Bacillota</taxon>
        <taxon>Bacilli</taxon>
        <taxon>Bacillales</taxon>
        <taxon>Bacillaceae</taxon>
        <taxon>Peribacillus</taxon>
    </lineage>
</organism>
<keyword evidence="3" id="KW-1003">Cell membrane</keyword>
<comment type="similarity">
    <text evidence="7">Belongs to the binding-protein-dependent transport system permease family.</text>
</comment>
<feature type="transmembrane region" description="Helical" evidence="7">
    <location>
        <begin position="207"/>
        <end position="227"/>
    </location>
</feature>
<evidence type="ECO:0000256" key="1">
    <source>
        <dbReference type="ARBA" id="ARBA00004651"/>
    </source>
</evidence>
<dbReference type="Pfam" id="PF00528">
    <property type="entry name" value="BPD_transp_1"/>
    <property type="match status" value="1"/>
</dbReference>
<comment type="subcellular location">
    <subcellularLocation>
        <location evidence="1 7">Cell membrane</location>
        <topology evidence="1 7">Multi-pass membrane protein</topology>
    </subcellularLocation>
</comment>
<dbReference type="SUPFAM" id="SSF161098">
    <property type="entry name" value="MetI-like"/>
    <property type="match status" value="1"/>
</dbReference>
<name>A0A372L910_9BACI</name>
<dbReference type="PROSITE" id="PS50928">
    <property type="entry name" value="ABC_TM1"/>
    <property type="match status" value="1"/>
</dbReference>
<keyword evidence="10" id="KW-1185">Reference proteome</keyword>
<proteinExistence type="inferred from homology"/>
<keyword evidence="4 7" id="KW-0812">Transmembrane</keyword>
<evidence type="ECO:0000256" key="6">
    <source>
        <dbReference type="ARBA" id="ARBA00023136"/>
    </source>
</evidence>
<evidence type="ECO:0000256" key="4">
    <source>
        <dbReference type="ARBA" id="ARBA00022692"/>
    </source>
</evidence>
<dbReference type="InterPro" id="IPR035906">
    <property type="entry name" value="MetI-like_sf"/>
</dbReference>
<dbReference type="OrthoDB" id="8557224at2"/>
<dbReference type="AlphaFoldDB" id="A0A372L910"/>
<feature type="transmembrane region" description="Helical" evidence="7">
    <location>
        <begin position="74"/>
        <end position="100"/>
    </location>
</feature>
<evidence type="ECO:0000256" key="2">
    <source>
        <dbReference type="ARBA" id="ARBA00022448"/>
    </source>
</evidence>
<evidence type="ECO:0000259" key="8">
    <source>
        <dbReference type="PROSITE" id="PS50928"/>
    </source>
</evidence>
<dbReference type="GO" id="GO:0005886">
    <property type="term" value="C:plasma membrane"/>
    <property type="evidence" value="ECO:0007669"/>
    <property type="project" value="UniProtKB-SubCell"/>
</dbReference>
<keyword evidence="2 7" id="KW-0813">Transport</keyword>
<dbReference type="CDD" id="cd06261">
    <property type="entry name" value="TM_PBP2"/>
    <property type="match status" value="1"/>
</dbReference>
<evidence type="ECO:0000313" key="9">
    <source>
        <dbReference type="EMBL" id="RFU61997.1"/>
    </source>
</evidence>
<dbReference type="Proteomes" id="UP000262939">
    <property type="component" value="Unassembled WGS sequence"/>
</dbReference>
<dbReference type="EMBL" id="QVTD01000011">
    <property type="protein sequence ID" value="RFU61997.1"/>
    <property type="molecule type" value="Genomic_DNA"/>
</dbReference>
<feature type="transmembrane region" description="Helical" evidence="7">
    <location>
        <begin position="112"/>
        <end position="135"/>
    </location>
</feature>
<evidence type="ECO:0000256" key="5">
    <source>
        <dbReference type="ARBA" id="ARBA00022989"/>
    </source>
</evidence>
<protein>
    <submittedName>
        <fullName evidence="9">ABC transporter permease subunit</fullName>
    </submittedName>
</protein>
<evidence type="ECO:0000256" key="7">
    <source>
        <dbReference type="RuleBase" id="RU363032"/>
    </source>
</evidence>
<accession>A0A372L910</accession>
<sequence length="266" mass="29198">MKELLAPLKTHNRSVLTLLLLAAFIWSLFSVTWSRDLVHAGGWTTTVQIFEGLIKPDLSPEIVALAIESSWVTVVYAVTGMTVALIIAFIFGILGSGVLFSSHAVRVIAMGIFRGILATIRAIHELVWALLFVAVIGLSPYAAVFALGIPYGGILGRILADMINDVPKEPIQALRAAGASRLQCLLYGYLPLVRANMISYTMYRFECSIRSSAIMSFVGLGGLGYQIQLSLSDLNYDEVWTFLFFLIAIVVLIDAWSNSLRKRLVL</sequence>
<feature type="domain" description="ABC transmembrane type-1" evidence="8">
    <location>
        <begin position="70"/>
        <end position="257"/>
    </location>
</feature>
<feature type="transmembrane region" description="Helical" evidence="7">
    <location>
        <begin position="239"/>
        <end position="257"/>
    </location>
</feature>
<dbReference type="GO" id="GO:0055085">
    <property type="term" value="P:transmembrane transport"/>
    <property type="evidence" value="ECO:0007669"/>
    <property type="project" value="InterPro"/>
</dbReference>
<dbReference type="InterPro" id="IPR000515">
    <property type="entry name" value="MetI-like"/>
</dbReference>
<comment type="caution">
    <text evidence="9">The sequence shown here is derived from an EMBL/GenBank/DDBJ whole genome shotgun (WGS) entry which is preliminary data.</text>
</comment>